<protein>
    <submittedName>
        <fullName evidence="1">Uncharacterized protein</fullName>
    </submittedName>
</protein>
<accession>A0A0E9P802</accession>
<sequence>MILIATCVFVTLCLASLTTAKFPFPSVRIIS</sequence>
<name>A0A0E9P802_ANGAN</name>
<organism evidence="1">
    <name type="scientific">Anguilla anguilla</name>
    <name type="common">European freshwater eel</name>
    <name type="synonym">Muraena anguilla</name>
    <dbReference type="NCBI Taxonomy" id="7936"/>
    <lineage>
        <taxon>Eukaryota</taxon>
        <taxon>Metazoa</taxon>
        <taxon>Chordata</taxon>
        <taxon>Craniata</taxon>
        <taxon>Vertebrata</taxon>
        <taxon>Euteleostomi</taxon>
        <taxon>Actinopterygii</taxon>
        <taxon>Neopterygii</taxon>
        <taxon>Teleostei</taxon>
        <taxon>Anguilliformes</taxon>
        <taxon>Anguillidae</taxon>
        <taxon>Anguilla</taxon>
    </lineage>
</organism>
<dbReference type="AlphaFoldDB" id="A0A0E9P802"/>
<dbReference type="EMBL" id="GBXM01107933">
    <property type="protein sequence ID" value="JAH00644.1"/>
    <property type="molecule type" value="Transcribed_RNA"/>
</dbReference>
<reference evidence="1" key="2">
    <citation type="journal article" date="2015" name="Fish Shellfish Immunol.">
        <title>Early steps in the European eel (Anguilla anguilla)-Vibrio vulnificus interaction in the gills: Role of the RtxA13 toxin.</title>
        <authorList>
            <person name="Callol A."/>
            <person name="Pajuelo D."/>
            <person name="Ebbesson L."/>
            <person name="Teles M."/>
            <person name="MacKenzie S."/>
            <person name="Amaro C."/>
        </authorList>
    </citation>
    <scope>NUCLEOTIDE SEQUENCE</scope>
</reference>
<proteinExistence type="predicted"/>
<reference evidence="1" key="1">
    <citation type="submission" date="2014-11" db="EMBL/GenBank/DDBJ databases">
        <authorList>
            <person name="Amaro Gonzalez C."/>
        </authorList>
    </citation>
    <scope>NUCLEOTIDE SEQUENCE</scope>
</reference>
<evidence type="ECO:0000313" key="1">
    <source>
        <dbReference type="EMBL" id="JAH00644.1"/>
    </source>
</evidence>